<organism evidence="1 2">
    <name type="scientific">Legionella impletisoli</name>
    <dbReference type="NCBI Taxonomy" id="343510"/>
    <lineage>
        <taxon>Bacteria</taxon>
        <taxon>Pseudomonadati</taxon>
        <taxon>Pseudomonadota</taxon>
        <taxon>Gammaproteobacteria</taxon>
        <taxon>Legionellales</taxon>
        <taxon>Legionellaceae</taxon>
        <taxon>Legionella</taxon>
    </lineage>
</organism>
<keyword evidence="2" id="KW-1185">Reference proteome</keyword>
<evidence type="ECO:0000313" key="2">
    <source>
        <dbReference type="Proteomes" id="UP000630149"/>
    </source>
</evidence>
<dbReference type="Proteomes" id="UP000630149">
    <property type="component" value="Unassembled WGS sequence"/>
</dbReference>
<dbReference type="RefSeq" id="WP_131777065.1">
    <property type="nucleotide sequence ID" value="NZ_BMOB01000008.1"/>
</dbReference>
<reference evidence="1" key="2">
    <citation type="submission" date="2020-09" db="EMBL/GenBank/DDBJ databases">
        <authorList>
            <person name="Sun Q."/>
            <person name="Ohkuma M."/>
        </authorList>
    </citation>
    <scope>NUCLEOTIDE SEQUENCE</scope>
    <source>
        <strain evidence="1">JCM 13919</strain>
    </source>
</reference>
<name>A0A917NDH9_9GAMM</name>
<dbReference type="AlphaFoldDB" id="A0A917NDH9"/>
<protein>
    <submittedName>
        <fullName evidence="1">Uncharacterized protein</fullName>
    </submittedName>
</protein>
<dbReference type="Pfam" id="PF18845">
    <property type="entry name" value="baeRF_family3"/>
    <property type="match status" value="1"/>
</dbReference>
<comment type="caution">
    <text evidence="1">The sequence shown here is derived from an EMBL/GenBank/DDBJ whole genome shotgun (WGS) entry which is preliminary data.</text>
</comment>
<dbReference type="InterPro" id="IPR041289">
    <property type="entry name" value="Bact_RF_family3"/>
</dbReference>
<sequence length="382" mass="43600">MSVLTEDYPELFLNSSKTPCISLYQPTHPAHPDREQDVIRFKNLVKKIESSLEKNYSSRETTHLMKPFYDLMNNHTFWTHVQNGLAILANEDLFKLYKLPREVPELAVVADNFHIKPLIRIMQSAGHFQVLALTRRQVKLYEGTRDALEEVTLHKEVPKTLTEALGHEVTEPRLTVSAYGKGTEGPPMHHGHGGRKDEIDVDAERYFRRVDEAITKHHSQTSKLPLLLAALPEYHHMFHEISQNPYLLPDDIRANPEELTVDEIRKRAWKVIEPYYLAKLNALVERFGDLSSNNKGSDELEDVARAAVSGRIETLLIDADRRIPGQIDHETGEYKLDEMLNPEVDDLLDDLGELVLKSQGDVIVVPSDKMPTDSGLAAIYRY</sequence>
<evidence type="ECO:0000313" key="1">
    <source>
        <dbReference type="EMBL" id="GGI90098.1"/>
    </source>
</evidence>
<proteinExistence type="predicted"/>
<dbReference type="OrthoDB" id="4393931at2"/>
<gene>
    <name evidence="1" type="ORF">GCM10007966_18550</name>
</gene>
<dbReference type="EMBL" id="BMOB01000008">
    <property type="protein sequence ID" value="GGI90098.1"/>
    <property type="molecule type" value="Genomic_DNA"/>
</dbReference>
<reference evidence="1" key="1">
    <citation type="journal article" date="2014" name="Int. J. Syst. Evol. Microbiol.">
        <title>Complete genome sequence of Corynebacterium casei LMG S-19264T (=DSM 44701T), isolated from a smear-ripened cheese.</title>
        <authorList>
            <consortium name="US DOE Joint Genome Institute (JGI-PGF)"/>
            <person name="Walter F."/>
            <person name="Albersmeier A."/>
            <person name="Kalinowski J."/>
            <person name="Ruckert C."/>
        </authorList>
    </citation>
    <scope>NUCLEOTIDE SEQUENCE</scope>
    <source>
        <strain evidence="1">JCM 13919</strain>
    </source>
</reference>
<accession>A0A917NDH9</accession>